<name>A0A062V734_9PROT</name>
<dbReference type="STRING" id="1280954.HPO_13445"/>
<dbReference type="InterPro" id="IPR004843">
    <property type="entry name" value="Calcineurin-like_PHP"/>
</dbReference>
<dbReference type="PANTHER" id="PTHR42850">
    <property type="entry name" value="METALLOPHOSPHOESTERASE"/>
    <property type="match status" value="1"/>
</dbReference>
<feature type="domain" description="Calcineurin-like phosphoesterase" evidence="1">
    <location>
        <begin position="71"/>
        <end position="272"/>
    </location>
</feature>
<dbReference type="EMBL" id="ARYM01000015">
    <property type="protein sequence ID" value="KCZ97862.1"/>
    <property type="molecule type" value="Genomic_DNA"/>
</dbReference>
<evidence type="ECO:0000313" key="3">
    <source>
        <dbReference type="Proteomes" id="UP000027100"/>
    </source>
</evidence>
<evidence type="ECO:0000259" key="1">
    <source>
        <dbReference type="Pfam" id="PF00149"/>
    </source>
</evidence>
<comment type="caution">
    <text evidence="2">The sequence shown here is derived from an EMBL/GenBank/DDBJ whole genome shotgun (WGS) entry which is preliminary data.</text>
</comment>
<organism evidence="2 3">
    <name type="scientific">Hyphomonas polymorpha PS728</name>
    <dbReference type="NCBI Taxonomy" id="1280954"/>
    <lineage>
        <taxon>Bacteria</taxon>
        <taxon>Pseudomonadati</taxon>
        <taxon>Pseudomonadota</taxon>
        <taxon>Alphaproteobacteria</taxon>
        <taxon>Hyphomonadales</taxon>
        <taxon>Hyphomonadaceae</taxon>
        <taxon>Hyphomonas</taxon>
    </lineage>
</organism>
<accession>A0A062V734</accession>
<protein>
    <submittedName>
        <fullName evidence="2">Serine/threonine protein phosphatase family protein</fullName>
    </submittedName>
</protein>
<proteinExistence type="predicted"/>
<dbReference type="InterPro" id="IPR050126">
    <property type="entry name" value="Ap4A_hydrolase"/>
</dbReference>
<keyword evidence="3" id="KW-1185">Reference proteome</keyword>
<dbReference type="GO" id="GO:0008803">
    <property type="term" value="F:bis(5'-nucleosyl)-tetraphosphatase (symmetrical) activity"/>
    <property type="evidence" value="ECO:0007669"/>
    <property type="project" value="TreeGrafter"/>
</dbReference>
<dbReference type="SUPFAM" id="SSF56300">
    <property type="entry name" value="Metallo-dependent phosphatases"/>
    <property type="match status" value="1"/>
</dbReference>
<dbReference type="InterPro" id="IPR029052">
    <property type="entry name" value="Metallo-depent_PP-like"/>
</dbReference>
<dbReference type="AlphaFoldDB" id="A0A062V734"/>
<dbReference type="GO" id="GO:0005737">
    <property type="term" value="C:cytoplasm"/>
    <property type="evidence" value="ECO:0007669"/>
    <property type="project" value="TreeGrafter"/>
</dbReference>
<dbReference type="CDD" id="cd00144">
    <property type="entry name" value="MPP_PPP_family"/>
    <property type="match status" value="1"/>
</dbReference>
<dbReference type="Proteomes" id="UP000027100">
    <property type="component" value="Unassembled WGS sequence"/>
</dbReference>
<dbReference type="PATRIC" id="fig|1280954.3.peg.2724"/>
<dbReference type="GO" id="GO:0110154">
    <property type="term" value="P:RNA decapping"/>
    <property type="evidence" value="ECO:0007669"/>
    <property type="project" value="TreeGrafter"/>
</dbReference>
<sequence length="308" mass="34808">MMVLTRGKLADALRARFGQFSRSADAARRNILSQFRTSPREEDVAAFSETPSAPPVLQRITQAPEGLCLYAVGDIHGRMDLLLRLVEQIDADAAQLPEGVKPQIIFLGDYIDRGLQSRDVIEYFTSGALDRYDPVFLLGNHEEALLRFLQEVNFGTQWTRFGGGETLYSYGFAPPNSRASLNSHEEMAKVRDAWTKLWEAFRERLPESHLSFFQSLKPYHVAGDYLFVHAGLRPGLSLEKQSQRDMLWIREEFLDDALPFDHLIVHGHTPEDAIHRDDRRIGLDTGAFLTGKLSAARLFGTDVAFLNT</sequence>
<dbReference type="GO" id="GO:0016791">
    <property type="term" value="F:phosphatase activity"/>
    <property type="evidence" value="ECO:0007669"/>
    <property type="project" value="TreeGrafter"/>
</dbReference>
<gene>
    <name evidence="2" type="ORF">HPO_13445</name>
</gene>
<dbReference type="Gene3D" id="3.60.21.10">
    <property type="match status" value="1"/>
</dbReference>
<dbReference type="eggNOG" id="COG0639">
    <property type="taxonomic scope" value="Bacteria"/>
</dbReference>
<dbReference type="PANTHER" id="PTHR42850:SF4">
    <property type="entry name" value="ZINC-DEPENDENT ENDOPOLYPHOSPHATASE"/>
    <property type="match status" value="1"/>
</dbReference>
<dbReference type="Pfam" id="PF00149">
    <property type="entry name" value="Metallophos"/>
    <property type="match status" value="1"/>
</dbReference>
<reference evidence="2 3" key="1">
    <citation type="journal article" date="2014" name="Antonie Van Leeuwenhoek">
        <title>Hyphomonas beringensis sp. nov. and Hyphomonas chukchiensis sp. nov., isolated from surface seawater of the Bering Sea and Chukchi Sea.</title>
        <authorList>
            <person name="Li C."/>
            <person name="Lai Q."/>
            <person name="Li G."/>
            <person name="Dong C."/>
            <person name="Wang J."/>
            <person name="Liao Y."/>
            <person name="Shao Z."/>
        </authorList>
    </citation>
    <scope>NUCLEOTIDE SEQUENCE [LARGE SCALE GENOMIC DNA]</scope>
    <source>
        <strain evidence="2 3">PS728</strain>
    </source>
</reference>
<evidence type="ECO:0000313" key="2">
    <source>
        <dbReference type="EMBL" id="KCZ97862.1"/>
    </source>
</evidence>